<dbReference type="EMBL" id="VSRR010140335">
    <property type="protein sequence ID" value="MPD04290.1"/>
    <property type="molecule type" value="Genomic_DNA"/>
</dbReference>
<evidence type="ECO:0000313" key="2">
    <source>
        <dbReference type="Proteomes" id="UP000324222"/>
    </source>
</evidence>
<comment type="caution">
    <text evidence="1">The sequence shown here is derived from an EMBL/GenBank/DDBJ whole genome shotgun (WGS) entry which is preliminary data.</text>
</comment>
<organism evidence="1 2">
    <name type="scientific">Portunus trituberculatus</name>
    <name type="common">Swimming crab</name>
    <name type="synonym">Neptunus trituberculatus</name>
    <dbReference type="NCBI Taxonomy" id="210409"/>
    <lineage>
        <taxon>Eukaryota</taxon>
        <taxon>Metazoa</taxon>
        <taxon>Ecdysozoa</taxon>
        <taxon>Arthropoda</taxon>
        <taxon>Crustacea</taxon>
        <taxon>Multicrustacea</taxon>
        <taxon>Malacostraca</taxon>
        <taxon>Eumalacostraca</taxon>
        <taxon>Eucarida</taxon>
        <taxon>Decapoda</taxon>
        <taxon>Pleocyemata</taxon>
        <taxon>Brachyura</taxon>
        <taxon>Eubrachyura</taxon>
        <taxon>Portunoidea</taxon>
        <taxon>Portunidae</taxon>
        <taxon>Portuninae</taxon>
        <taxon>Portunus</taxon>
    </lineage>
</organism>
<reference evidence="1 2" key="1">
    <citation type="submission" date="2019-05" db="EMBL/GenBank/DDBJ databases">
        <title>Another draft genome of Portunus trituberculatus and its Hox gene families provides insights of decapod evolution.</title>
        <authorList>
            <person name="Jeong J.-H."/>
            <person name="Song I."/>
            <person name="Kim S."/>
            <person name="Choi T."/>
            <person name="Kim D."/>
            <person name="Ryu S."/>
            <person name="Kim W."/>
        </authorList>
    </citation>
    <scope>NUCLEOTIDE SEQUENCE [LARGE SCALE GENOMIC DNA]</scope>
    <source>
        <tissue evidence="1">Muscle</tissue>
    </source>
</reference>
<gene>
    <name evidence="1" type="ORF">E2C01_099969</name>
</gene>
<sequence>MQSVSGEVETSQVRAGDVTFASHLRHLHLGRCHGYFPAGRANEDVGCGELGANRGGEAATVVPCRGELCVPCRPANDTHHSALSHNPPCYYRLTTRPALLTGS</sequence>
<proteinExistence type="predicted"/>
<accession>A0A5B7KAU8</accession>
<evidence type="ECO:0000313" key="1">
    <source>
        <dbReference type="EMBL" id="MPD04290.1"/>
    </source>
</evidence>
<keyword evidence="2" id="KW-1185">Reference proteome</keyword>
<protein>
    <submittedName>
        <fullName evidence="1">Uncharacterized protein</fullName>
    </submittedName>
</protein>
<name>A0A5B7KAU8_PORTR</name>
<dbReference type="Proteomes" id="UP000324222">
    <property type="component" value="Unassembled WGS sequence"/>
</dbReference>
<dbReference type="AlphaFoldDB" id="A0A5B7KAU8"/>